<protein>
    <submittedName>
        <fullName evidence="2">Uncharacterized protein</fullName>
    </submittedName>
</protein>
<organism evidence="2 3">
    <name type="scientific">Fusarium sporotrichioides</name>
    <dbReference type="NCBI Taxonomy" id="5514"/>
    <lineage>
        <taxon>Eukaryota</taxon>
        <taxon>Fungi</taxon>
        <taxon>Dikarya</taxon>
        <taxon>Ascomycota</taxon>
        <taxon>Pezizomycotina</taxon>
        <taxon>Sordariomycetes</taxon>
        <taxon>Hypocreomycetidae</taxon>
        <taxon>Hypocreales</taxon>
        <taxon>Nectriaceae</taxon>
        <taxon>Fusarium</taxon>
    </lineage>
</organism>
<dbReference type="EMBL" id="PXOF01000091">
    <property type="protein sequence ID" value="RGP66630.1"/>
    <property type="molecule type" value="Genomic_DNA"/>
</dbReference>
<feature type="compositionally biased region" description="Low complexity" evidence="1">
    <location>
        <begin position="62"/>
        <end position="80"/>
    </location>
</feature>
<evidence type="ECO:0000256" key="1">
    <source>
        <dbReference type="SAM" id="MobiDB-lite"/>
    </source>
</evidence>
<evidence type="ECO:0000313" key="2">
    <source>
        <dbReference type="EMBL" id="RGP66630.1"/>
    </source>
</evidence>
<dbReference type="AlphaFoldDB" id="A0A395S2L1"/>
<gene>
    <name evidence="2" type="ORF">FSPOR_6505</name>
</gene>
<name>A0A395S2L1_FUSSP</name>
<proteinExistence type="predicted"/>
<accession>A0A395S2L1</accession>
<comment type="caution">
    <text evidence="2">The sequence shown here is derived from an EMBL/GenBank/DDBJ whole genome shotgun (WGS) entry which is preliminary data.</text>
</comment>
<keyword evidence="3" id="KW-1185">Reference proteome</keyword>
<evidence type="ECO:0000313" key="3">
    <source>
        <dbReference type="Proteomes" id="UP000266152"/>
    </source>
</evidence>
<sequence>MYRLKPTTITITASEMTEAERHSRYRKHLADRKRIGTGCRAVTALENEETSLEHAMNTRIQTPDTDSTSRQRTRSSPSSDALSREEAPTPAASLARNGIDGEAGAVRLPVRSRLVNMINDTIEQDDDDGRTVQQLLATALGVSTRRSERESTHDRHEDSLETINRPMDVETMASMIAEELNVTPPRRDLSVYSDALPVNGQPQTPRQLPEAHHQSRFNGAYTVPVRGRRIEVDMGDTPVTVRRRRAGRNTSLVGLSPELHSLYEDSQNADDV</sequence>
<dbReference type="Proteomes" id="UP000266152">
    <property type="component" value="Unassembled WGS sequence"/>
</dbReference>
<feature type="region of interest" description="Disordered" evidence="1">
    <location>
        <begin position="47"/>
        <end position="98"/>
    </location>
</feature>
<reference evidence="2 3" key="1">
    <citation type="journal article" date="2018" name="PLoS Pathog.">
        <title>Evolution of structural diversity of trichothecenes, a family of toxins produced by plant pathogenic and entomopathogenic fungi.</title>
        <authorList>
            <person name="Proctor R.H."/>
            <person name="McCormick S.P."/>
            <person name="Kim H.S."/>
            <person name="Cardoza R.E."/>
            <person name="Stanley A.M."/>
            <person name="Lindo L."/>
            <person name="Kelly A."/>
            <person name="Brown D.W."/>
            <person name="Lee T."/>
            <person name="Vaughan M.M."/>
            <person name="Alexander N.J."/>
            <person name="Busman M."/>
            <person name="Gutierrez S."/>
        </authorList>
    </citation>
    <scope>NUCLEOTIDE SEQUENCE [LARGE SCALE GENOMIC DNA]</scope>
    <source>
        <strain evidence="2 3">NRRL 3299</strain>
    </source>
</reference>